<dbReference type="InterPro" id="IPR029058">
    <property type="entry name" value="AB_hydrolase_fold"/>
</dbReference>
<dbReference type="EMBL" id="CP001577">
    <property type="protein sequence ID" value="ACO70672.1"/>
    <property type="molecule type" value="Genomic_DNA"/>
</dbReference>
<dbReference type="GeneID" id="8248047"/>
<evidence type="ECO:0000313" key="3">
    <source>
        <dbReference type="Proteomes" id="UP000002009"/>
    </source>
</evidence>
<feature type="region of interest" description="Disordered" evidence="1">
    <location>
        <begin position="100"/>
        <end position="119"/>
    </location>
</feature>
<name>C1FJW8_MICCC</name>
<evidence type="ECO:0000256" key="1">
    <source>
        <dbReference type="SAM" id="MobiDB-lite"/>
    </source>
</evidence>
<sequence>MDRYALGVDIVIRSKTGDVPAVEYAPIGAMRDEIACAVICAPGSSGGCGPGIAQAFRGLPLERRCSAAAHGSFYARLGIELSTGEDLDSWNPPKRRFEGVENDENGFPENHSVDSKEKFLSRGRRRPGAVCLQMTWSKCAGGRKWPGKRLKRVDALSAAVDDVVSCALYVRQKYGDGLRVVLVGFSFGGPACWAAARRLGSERLAAVVSVAGSARGGERFAKVHLDTEGCVKALDAVPRLWLHGTKDENVVPAISRRNFDLAAEPKAVAWVVNGTHHFDHARAAGYEPLREFLVQVCQMECNRRRAGDVPYALDGPPPNAHPGGFLTKRSHVLVMPMCGKCSVIESHQRNAASRRRVINTADGSLATKTTAMFRGMAKAQAREEHPIVVQPGPDIPEGYGAGWVDVAASDDVDEVGAEAKAASMNRCVKPATLETLRKPEIKGYSE</sequence>
<dbReference type="RefSeq" id="XP_002509414.1">
    <property type="nucleotide sequence ID" value="XM_002509368.1"/>
</dbReference>
<dbReference type="InParanoid" id="C1FJW8"/>
<reference evidence="2 3" key="1">
    <citation type="journal article" date="2009" name="Science">
        <title>Green evolution and dynamic adaptations revealed by genomes of the marine picoeukaryotes Micromonas.</title>
        <authorList>
            <person name="Worden A.Z."/>
            <person name="Lee J.H."/>
            <person name="Mock T."/>
            <person name="Rouze P."/>
            <person name="Simmons M.P."/>
            <person name="Aerts A.L."/>
            <person name="Allen A.E."/>
            <person name="Cuvelier M.L."/>
            <person name="Derelle E."/>
            <person name="Everett M.V."/>
            <person name="Foulon E."/>
            <person name="Grimwood J."/>
            <person name="Gundlach H."/>
            <person name="Henrissat B."/>
            <person name="Napoli C."/>
            <person name="McDonald S.M."/>
            <person name="Parker M.S."/>
            <person name="Rombauts S."/>
            <person name="Salamov A."/>
            <person name="Von Dassow P."/>
            <person name="Badger J.H."/>
            <person name="Coutinho P.M."/>
            <person name="Demir E."/>
            <person name="Dubchak I."/>
            <person name="Gentemann C."/>
            <person name="Eikrem W."/>
            <person name="Gready J.E."/>
            <person name="John U."/>
            <person name="Lanier W."/>
            <person name="Lindquist E.A."/>
            <person name="Lucas S."/>
            <person name="Mayer K.F."/>
            <person name="Moreau H."/>
            <person name="Not F."/>
            <person name="Otillar R."/>
            <person name="Panaud O."/>
            <person name="Pangilinan J."/>
            <person name="Paulsen I."/>
            <person name="Piegu B."/>
            <person name="Poliakov A."/>
            <person name="Robbens S."/>
            <person name="Schmutz J."/>
            <person name="Toulza E."/>
            <person name="Wyss T."/>
            <person name="Zelensky A."/>
            <person name="Zhou K."/>
            <person name="Armbrust E.V."/>
            <person name="Bhattacharya D."/>
            <person name="Goodenough U.W."/>
            <person name="Van de Peer Y."/>
            <person name="Grigoriev I.V."/>
        </authorList>
    </citation>
    <scope>NUCLEOTIDE SEQUENCE [LARGE SCALE GENOMIC DNA]</scope>
    <source>
        <strain evidence="3">RCC299 / NOUM17</strain>
    </source>
</reference>
<proteinExistence type="predicted"/>
<dbReference type="SUPFAM" id="SSF53474">
    <property type="entry name" value="alpha/beta-Hydrolases"/>
    <property type="match status" value="1"/>
</dbReference>
<gene>
    <name evidence="2" type="ORF">MICPUN_103293</name>
</gene>
<keyword evidence="3" id="KW-1185">Reference proteome</keyword>
<evidence type="ECO:0000313" key="2">
    <source>
        <dbReference type="EMBL" id="ACO70672.1"/>
    </source>
</evidence>
<dbReference type="KEGG" id="mis:MICPUN_103293"/>
<dbReference type="Gene3D" id="3.40.50.1820">
    <property type="entry name" value="alpha/beta hydrolase"/>
    <property type="match status" value="1"/>
</dbReference>
<dbReference type="eggNOG" id="ENOG502T0VA">
    <property type="taxonomic scope" value="Eukaryota"/>
</dbReference>
<protein>
    <submittedName>
        <fullName evidence="2">Uncharacterized protein</fullName>
    </submittedName>
</protein>
<dbReference type="OrthoDB" id="407590at2759"/>
<dbReference type="Proteomes" id="UP000002009">
    <property type="component" value="Chromosome 12"/>
</dbReference>
<dbReference type="AlphaFoldDB" id="C1FJW8"/>
<organism evidence="2 3">
    <name type="scientific">Micromonas commoda (strain RCC299 / NOUM17 / CCMP2709)</name>
    <name type="common">Picoplanktonic green alga</name>
    <dbReference type="NCBI Taxonomy" id="296587"/>
    <lineage>
        <taxon>Eukaryota</taxon>
        <taxon>Viridiplantae</taxon>
        <taxon>Chlorophyta</taxon>
        <taxon>Mamiellophyceae</taxon>
        <taxon>Mamiellales</taxon>
        <taxon>Mamiellaceae</taxon>
        <taxon>Micromonas</taxon>
    </lineage>
</organism>
<accession>C1FJW8</accession>